<keyword evidence="1" id="KW-0175">Coiled coil</keyword>
<name>A0ABU1EU43_9FLAO</name>
<dbReference type="Pfam" id="PF00582">
    <property type="entry name" value="Usp"/>
    <property type="match status" value="1"/>
</dbReference>
<evidence type="ECO:0000313" key="4">
    <source>
        <dbReference type="Proteomes" id="UP001257234"/>
    </source>
</evidence>
<evidence type="ECO:0000259" key="2">
    <source>
        <dbReference type="Pfam" id="PF00582"/>
    </source>
</evidence>
<organism evidence="3 4">
    <name type="scientific">Christiangramia sediminicola</name>
    <dbReference type="NCBI Taxonomy" id="3073267"/>
    <lineage>
        <taxon>Bacteria</taxon>
        <taxon>Pseudomonadati</taxon>
        <taxon>Bacteroidota</taxon>
        <taxon>Flavobacteriia</taxon>
        <taxon>Flavobacteriales</taxon>
        <taxon>Flavobacteriaceae</taxon>
        <taxon>Christiangramia</taxon>
    </lineage>
</organism>
<proteinExistence type="predicted"/>
<keyword evidence="4" id="KW-1185">Reference proteome</keyword>
<dbReference type="Proteomes" id="UP001257234">
    <property type="component" value="Unassembled WGS sequence"/>
</dbReference>
<feature type="domain" description="UspA" evidence="2">
    <location>
        <begin position="2"/>
        <end position="136"/>
    </location>
</feature>
<gene>
    <name evidence="3" type="ORF">RE431_14850</name>
</gene>
<dbReference type="RefSeq" id="WP_309562753.1">
    <property type="nucleotide sequence ID" value="NZ_JAVJIU010000006.1"/>
</dbReference>
<reference evidence="4" key="1">
    <citation type="submission" date="2023-07" db="EMBL/GenBank/DDBJ databases">
        <title>Christiangramia sp. SM2212., a novel bacterium of the family Flavobacteriaceae isolated from the sea sediment.</title>
        <authorList>
            <person name="Wang J."/>
            <person name="Zhang X."/>
        </authorList>
    </citation>
    <scope>NUCLEOTIDE SEQUENCE [LARGE SCALE GENOMIC DNA]</scope>
    <source>
        <strain evidence="4">SM2212</strain>
    </source>
</reference>
<sequence length="250" mass="28758">MNVLLLTDFSNTSDNAMKYAIEFLQNSKVNFYLMNIHEFNFEKTKGKVLGEKVENTLQDLQSKIQELKVLSSNSQHRFKTMFSSENLINAVRRSLEEHKIELIFIGTLSQQDHSHPIFGDHAYELVRKIKCNIFAIPSGCEFKKPKTAAFPVDNSILPANFESNILEQIEYFKSLKFTLLEINNHSAVKLSADDNLSVAFTSELFLEIQQQYDFIFIIGKNLSLCDRLLHSEYGLSAKMPVYIPIYVYHG</sequence>
<dbReference type="InterPro" id="IPR006016">
    <property type="entry name" value="UspA"/>
</dbReference>
<comment type="caution">
    <text evidence="3">The sequence shown here is derived from an EMBL/GenBank/DDBJ whole genome shotgun (WGS) entry which is preliminary data.</text>
</comment>
<accession>A0ABU1EU43</accession>
<protein>
    <submittedName>
        <fullName evidence="3">Universal stress protein</fullName>
    </submittedName>
</protein>
<evidence type="ECO:0000256" key="1">
    <source>
        <dbReference type="SAM" id="Coils"/>
    </source>
</evidence>
<dbReference type="EMBL" id="JAVJIU010000006">
    <property type="protein sequence ID" value="MDR5591920.1"/>
    <property type="molecule type" value="Genomic_DNA"/>
</dbReference>
<evidence type="ECO:0000313" key="3">
    <source>
        <dbReference type="EMBL" id="MDR5591920.1"/>
    </source>
</evidence>
<dbReference type="Gene3D" id="3.40.50.620">
    <property type="entry name" value="HUPs"/>
    <property type="match status" value="1"/>
</dbReference>
<feature type="coiled-coil region" evidence="1">
    <location>
        <begin position="50"/>
        <end position="77"/>
    </location>
</feature>
<dbReference type="InterPro" id="IPR014729">
    <property type="entry name" value="Rossmann-like_a/b/a_fold"/>
</dbReference>
<dbReference type="SUPFAM" id="SSF52402">
    <property type="entry name" value="Adenine nucleotide alpha hydrolases-like"/>
    <property type="match status" value="1"/>
</dbReference>
<dbReference type="CDD" id="cd00293">
    <property type="entry name" value="USP-like"/>
    <property type="match status" value="1"/>
</dbReference>